<evidence type="ECO:0000259" key="6">
    <source>
        <dbReference type="PROSITE" id="PS51686"/>
    </source>
</evidence>
<evidence type="ECO:0000313" key="7">
    <source>
        <dbReference type="EMBL" id="AFC23440.1"/>
    </source>
</evidence>
<keyword evidence="4 5" id="KW-0694">RNA-binding</keyword>
<comment type="similarity">
    <text evidence="5">Belongs to the class I-like SAM-binding methyltransferase superfamily. RsmB/NOP family.</text>
</comment>
<accession>H6L199</accession>
<dbReference type="GO" id="GO:0008173">
    <property type="term" value="F:RNA methyltransferase activity"/>
    <property type="evidence" value="ECO:0007669"/>
    <property type="project" value="InterPro"/>
</dbReference>
<dbReference type="InterPro" id="IPR001678">
    <property type="entry name" value="MeTrfase_RsmB-F_NOP2_dom"/>
</dbReference>
<feature type="active site" description="Nucleophile" evidence="5">
    <location>
        <position position="355"/>
    </location>
</feature>
<dbReference type="EC" id="2.1.1.-" evidence="7"/>
<dbReference type="STRING" id="984262.SGRA_0701"/>
<dbReference type="GO" id="GO:0003723">
    <property type="term" value="F:RNA binding"/>
    <property type="evidence" value="ECO:0007669"/>
    <property type="project" value="UniProtKB-UniRule"/>
</dbReference>
<dbReference type="AlphaFoldDB" id="H6L199"/>
<dbReference type="PROSITE" id="PS51686">
    <property type="entry name" value="SAM_MT_RSMB_NOP"/>
    <property type="match status" value="1"/>
</dbReference>
<dbReference type="EMBL" id="CP002831">
    <property type="protein sequence ID" value="AFC23440.1"/>
    <property type="molecule type" value="Genomic_DNA"/>
</dbReference>
<evidence type="ECO:0000256" key="2">
    <source>
        <dbReference type="ARBA" id="ARBA00022679"/>
    </source>
</evidence>
<evidence type="ECO:0000313" key="8">
    <source>
        <dbReference type="Proteomes" id="UP000007519"/>
    </source>
</evidence>
<dbReference type="SUPFAM" id="SSF53335">
    <property type="entry name" value="S-adenosyl-L-methionine-dependent methyltransferases"/>
    <property type="match status" value="1"/>
</dbReference>
<sequence>MRFYKNLIPPIWQTARAILQEGAHAHRSIQQLLRSNKKWGSRDRRFVAEQIYELIRWYRLYYEVALERPPETEADWWLMLKTAWLLQGHQPPEDWPEMQGLDSLEIWRRHRVAVENRAIRESIPDWLEERALQEVGEERWAKLLPALNSSADVVLRSNSLKAPRQKVLHRLRKEGLPVELLGDREALVLGQNRKFTHLKSYEEGWFEVQDYASQQLAHFLKPQAGRYLVDACAGAGGKSLHLAALMKNRGEILSMDLSEHKLKELRKRAKRAGVSIIKTEKIPASGRFSPAYYNMADYLVLDVPCSGLGVLRRNPQTKWIIKPEFLEEIQATQAHILREYSLLCKPGGQLLYATCSILPSENEWQVQRFLQSPDGQEFELLKEQHLGPDRGPEDGFYMALLQRKG</sequence>
<gene>
    <name evidence="7" type="primary">rsmB</name>
    <name evidence="7" type="ordered locus">SGRA_0701</name>
</gene>
<dbReference type="PANTHER" id="PTHR22807">
    <property type="entry name" value="NOP2 YEAST -RELATED NOL1/NOP2/FMU SUN DOMAIN-CONTAINING"/>
    <property type="match status" value="1"/>
</dbReference>
<dbReference type="Pfam" id="PF01189">
    <property type="entry name" value="Methyltr_RsmB-F"/>
    <property type="match status" value="1"/>
</dbReference>
<evidence type="ECO:0000256" key="1">
    <source>
        <dbReference type="ARBA" id="ARBA00022603"/>
    </source>
</evidence>
<dbReference type="Gene3D" id="3.30.70.1170">
    <property type="entry name" value="Sun protein, domain 3"/>
    <property type="match status" value="1"/>
</dbReference>
<organism evidence="7 8">
    <name type="scientific">Saprospira grandis (strain Lewin)</name>
    <dbReference type="NCBI Taxonomy" id="984262"/>
    <lineage>
        <taxon>Bacteria</taxon>
        <taxon>Pseudomonadati</taxon>
        <taxon>Bacteroidota</taxon>
        <taxon>Saprospiria</taxon>
        <taxon>Saprospirales</taxon>
        <taxon>Saprospiraceae</taxon>
        <taxon>Saprospira</taxon>
    </lineage>
</organism>
<keyword evidence="2 5" id="KW-0808">Transferase</keyword>
<keyword evidence="8" id="KW-1185">Reference proteome</keyword>
<dbReference type="RefSeq" id="WP_014373683.1">
    <property type="nucleotide sequence ID" value="NC_016940.1"/>
</dbReference>
<dbReference type="Pfam" id="PF22458">
    <property type="entry name" value="RsmF-B_ferredox"/>
    <property type="match status" value="1"/>
</dbReference>
<keyword evidence="1 5" id="KW-0489">Methyltransferase</keyword>
<dbReference type="HOGENOM" id="CLU_005316_0_2_10"/>
<evidence type="ECO:0000256" key="3">
    <source>
        <dbReference type="ARBA" id="ARBA00022691"/>
    </source>
</evidence>
<feature type="domain" description="SAM-dependent MTase RsmB/NOP-type" evidence="6">
    <location>
        <begin position="143"/>
        <end position="404"/>
    </location>
</feature>
<dbReference type="InterPro" id="IPR023267">
    <property type="entry name" value="RCMT"/>
</dbReference>
<keyword evidence="3 5" id="KW-0949">S-adenosyl-L-methionine</keyword>
<dbReference type="PRINTS" id="PR02008">
    <property type="entry name" value="RCMTFAMILY"/>
</dbReference>
<name>H6L199_SAPGL</name>
<dbReference type="InterPro" id="IPR029063">
    <property type="entry name" value="SAM-dependent_MTases_sf"/>
</dbReference>
<protein>
    <submittedName>
        <fullName evidence="7">Ribosomal RNA small subunit methyltransferase B</fullName>
        <ecNumber evidence="7">2.1.1.-</ecNumber>
    </submittedName>
</protein>
<reference evidence="7 8" key="1">
    <citation type="journal article" date="2012" name="Stand. Genomic Sci.">
        <title>Complete genome sequencing and analysis of Saprospira grandis str. Lewin, a predatory marine bacterium.</title>
        <authorList>
            <person name="Saw J.H."/>
            <person name="Yuryev A."/>
            <person name="Kanbe M."/>
            <person name="Hou S."/>
            <person name="Young A.G."/>
            <person name="Aizawa S."/>
            <person name="Alam M."/>
        </authorList>
    </citation>
    <scope>NUCLEOTIDE SEQUENCE [LARGE SCALE GENOMIC DNA]</scope>
    <source>
        <strain evidence="7 8">Lewin</strain>
    </source>
</reference>
<feature type="binding site" evidence="5">
    <location>
        <position position="256"/>
    </location>
    <ligand>
        <name>S-adenosyl-L-methionine</name>
        <dbReference type="ChEBI" id="CHEBI:59789"/>
    </ligand>
</feature>
<dbReference type="PANTHER" id="PTHR22807:SF53">
    <property type="entry name" value="RIBOSOMAL RNA SMALL SUBUNIT METHYLTRANSFERASE B-RELATED"/>
    <property type="match status" value="1"/>
</dbReference>
<dbReference type="Gene3D" id="3.40.50.150">
    <property type="entry name" value="Vaccinia Virus protein VP39"/>
    <property type="match status" value="1"/>
</dbReference>
<dbReference type="GO" id="GO:0001510">
    <property type="term" value="P:RNA methylation"/>
    <property type="evidence" value="ECO:0007669"/>
    <property type="project" value="InterPro"/>
</dbReference>
<dbReference type="OrthoDB" id="9810297at2"/>
<feature type="binding site" evidence="5">
    <location>
        <position position="302"/>
    </location>
    <ligand>
        <name>S-adenosyl-L-methionine</name>
        <dbReference type="ChEBI" id="CHEBI:59789"/>
    </ligand>
</feature>
<dbReference type="InterPro" id="IPR049560">
    <property type="entry name" value="MeTrfase_RsmB-F_NOP2_cat"/>
</dbReference>
<proteinExistence type="inferred from homology"/>
<dbReference type="eggNOG" id="COG0144">
    <property type="taxonomic scope" value="Bacteria"/>
</dbReference>
<comment type="caution">
    <text evidence="5">Lacks conserved residue(s) required for the propagation of feature annotation.</text>
</comment>
<dbReference type="InterPro" id="IPR054728">
    <property type="entry name" value="RsmB-like_ferredoxin"/>
</dbReference>
<evidence type="ECO:0000256" key="5">
    <source>
        <dbReference type="PROSITE-ProRule" id="PRU01023"/>
    </source>
</evidence>
<dbReference type="Proteomes" id="UP000007519">
    <property type="component" value="Chromosome"/>
</dbReference>
<evidence type="ECO:0000256" key="4">
    <source>
        <dbReference type="ARBA" id="ARBA00022884"/>
    </source>
</evidence>
<dbReference type="KEGG" id="sgn:SGRA_0701"/>